<keyword evidence="3" id="KW-1185">Reference proteome</keyword>
<evidence type="ECO:0000313" key="2">
    <source>
        <dbReference type="EMBL" id="THV46492.1"/>
    </source>
</evidence>
<organism evidence="2 3">
    <name type="scientific">Botrytis galanthina</name>
    <dbReference type="NCBI Taxonomy" id="278940"/>
    <lineage>
        <taxon>Eukaryota</taxon>
        <taxon>Fungi</taxon>
        <taxon>Dikarya</taxon>
        <taxon>Ascomycota</taxon>
        <taxon>Pezizomycotina</taxon>
        <taxon>Leotiomycetes</taxon>
        <taxon>Helotiales</taxon>
        <taxon>Sclerotiniaceae</taxon>
        <taxon>Botrytis</taxon>
    </lineage>
</organism>
<proteinExistence type="predicted"/>
<dbReference type="OrthoDB" id="3491685at2759"/>
<protein>
    <submittedName>
        <fullName evidence="2">Uncharacterized protein</fullName>
    </submittedName>
</protein>
<feature type="region of interest" description="Disordered" evidence="1">
    <location>
        <begin position="197"/>
        <end position="264"/>
    </location>
</feature>
<evidence type="ECO:0000256" key="1">
    <source>
        <dbReference type="SAM" id="MobiDB-lite"/>
    </source>
</evidence>
<evidence type="ECO:0000313" key="3">
    <source>
        <dbReference type="Proteomes" id="UP000308671"/>
    </source>
</evidence>
<name>A0A4S8QRP0_9HELO</name>
<comment type="caution">
    <text evidence="2">The sequence shown here is derived from an EMBL/GenBank/DDBJ whole genome shotgun (WGS) entry which is preliminary data.</text>
</comment>
<feature type="compositionally biased region" description="Polar residues" evidence="1">
    <location>
        <begin position="231"/>
        <end position="244"/>
    </location>
</feature>
<dbReference type="Proteomes" id="UP000308671">
    <property type="component" value="Unassembled WGS sequence"/>
</dbReference>
<accession>A0A4S8QRP0</accession>
<dbReference type="EMBL" id="PQXL01000382">
    <property type="protein sequence ID" value="THV46492.1"/>
    <property type="molecule type" value="Genomic_DNA"/>
</dbReference>
<dbReference type="AlphaFoldDB" id="A0A4S8QRP0"/>
<sequence length="406" mass="46323">MFLPPSNHQEFSPFLCKLIQPQFPDIRVNQTVMDDLRHPPNKVPESLYIVHDPSNDQVAGGKSSKFQESLTPWEIGFRPYDILSLSRKTASSFLPLHYGAANGPRRNPPSVYVTATDDIEAAENEVMTSEDGLVMYTLDGRCEEMRKCAIFKASDWLRALEMWDGDENEDEDERSARQKRVGSEWLIWPSVPKEAVTHMSTREDILEDEEEEENRVIRKPAPQKPAPGQKHQNATASSSENQIAAANKGKGKTPSALRSHKGLMRKDVKADGTPLYMVAFSPNIEFSFSTIYIIEKQETGPQCLVHWGTGIEPSWAAIQNVDARAVKDYWQRNAKGGGKAKPKREYEILFEDQQNKETKLDSKFLIKRVDSEILTWETYDSSPGVTRHAVNEFRAKRDTWQRYQYK</sequence>
<gene>
    <name evidence="2" type="ORF">BGAL_0382g00110</name>
</gene>
<reference evidence="2 3" key="1">
    <citation type="submission" date="2017-12" db="EMBL/GenBank/DDBJ databases">
        <title>Comparative genomics of Botrytis spp.</title>
        <authorList>
            <person name="Valero-Jimenez C.A."/>
            <person name="Tapia P."/>
            <person name="Veloso J."/>
            <person name="Silva-Moreno E."/>
            <person name="Staats M."/>
            <person name="Valdes J.H."/>
            <person name="Van Kan J.A.L."/>
        </authorList>
    </citation>
    <scope>NUCLEOTIDE SEQUENCE [LARGE SCALE GENOMIC DNA]</scope>
    <source>
        <strain evidence="2 3">MUCL435</strain>
    </source>
</reference>